<dbReference type="Gene3D" id="2.40.30.10">
    <property type="entry name" value="Translation factors"/>
    <property type="match status" value="1"/>
</dbReference>
<evidence type="ECO:0000313" key="3">
    <source>
        <dbReference type="Proteomes" id="UP000590749"/>
    </source>
</evidence>
<keyword evidence="3" id="KW-1185">Reference proteome</keyword>
<comment type="caution">
    <text evidence="2">The sequence shown here is derived from an EMBL/GenBank/DDBJ whole genome shotgun (WGS) entry which is preliminary data.</text>
</comment>
<gene>
    <name evidence="2" type="ORF">FHR83_003135</name>
</gene>
<protein>
    <submittedName>
        <fullName evidence="2">NADPH-dependent ferric siderophore reductase</fullName>
    </submittedName>
</protein>
<evidence type="ECO:0000313" key="2">
    <source>
        <dbReference type="EMBL" id="MBB3095465.1"/>
    </source>
</evidence>
<accession>A0A7W5AG64</accession>
<dbReference type="EMBL" id="JACHXF010000006">
    <property type="protein sequence ID" value="MBB3095465.1"/>
    <property type="molecule type" value="Genomic_DNA"/>
</dbReference>
<dbReference type="GO" id="GO:0016491">
    <property type="term" value="F:oxidoreductase activity"/>
    <property type="evidence" value="ECO:0007669"/>
    <property type="project" value="InterPro"/>
</dbReference>
<dbReference type="Pfam" id="PF04954">
    <property type="entry name" value="SIP"/>
    <property type="match status" value="1"/>
</dbReference>
<dbReference type="InterPro" id="IPR007037">
    <property type="entry name" value="SIP_rossman_dom"/>
</dbReference>
<reference evidence="2 3" key="1">
    <citation type="submission" date="2020-08" db="EMBL/GenBank/DDBJ databases">
        <title>Genomic Encyclopedia of Type Strains, Phase III (KMG-III): the genomes of soil and plant-associated and newly described type strains.</title>
        <authorList>
            <person name="Whitman W."/>
        </authorList>
    </citation>
    <scope>NUCLEOTIDE SEQUENCE [LARGE SCALE GENOMIC DNA]</scope>
    <source>
        <strain evidence="2 3">CECT 3287</strain>
    </source>
</reference>
<feature type="domain" description="FAD-binding FR-type" evidence="1">
    <location>
        <begin position="10"/>
        <end position="133"/>
    </location>
</feature>
<dbReference type="PANTHER" id="PTHR30157">
    <property type="entry name" value="FERRIC REDUCTASE, NADPH-DEPENDENT"/>
    <property type="match status" value="1"/>
</dbReference>
<dbReference type="InterPro" id="IPR017938">
    <property type="entry name" value="Riboflavin_synthase-like_b-brl"/>
</dbReference>
<dbReference type="InterPro" id="IPR013113">
    <property type="entry name" value="SIP_FAD-bd"/>
</dbReference>
<dbReference type="Proteomes" id="UP000590749">
    <property type="component" value="Unassembled WGS sequence"/>
</dbReference>
<dbReference type="PANTHER" id="PTHR30157:SF0">
    <property type="entry name" value="NADPH-DEPENDENT FERRIC-CHELATE REDUCTASE"/>
    <property type="match status" value="1"/>
</dbReference>
<proteinExistence type="predicted"/>
<dbReference type="Gene3D" id="3.40.50.80">
    <property type="entry name" value="Nucleotide-binding domain of ferredoxin-NADP reductase (FNR) module"/>
    <property type="match status" value="1"/>
</dbReference>
<name>A0A7W5AG64_9ACTN</name>
<sequence>MPATIVQYDLKPRLLQVRNVQRITPRMVRVTLGGADLDGFQGPAPADHVKVFFPADGADLPIMPTLGPEGLIPPPPGTPRPVFRDYTVRAHRPGELDLDFVIHGEGPASTWAAQASEGQTVGILGPRGSVLIPMDLDWYLIAGDETALPAVARFLEQIPAGRRVLAYVEVADALEEQRLTWNADVTLTWLHRDGAEPGTTTLLLDAITATELPPGDGFAWTAGEATTLKPIRRHLRDDRTLPSNAIDVDGYWKRGIQNLDHHAPDED</sequence>
<dbReference type="Pfam" id="PF08021">
    <property type="entry name" value="FAD_binding_9"/>
    <property type="match status" value="1"/>
</dbReference>
<dbReference type="InterPro" id="IPR017927">
    <property type="entry name" value="FAD-bd_FR_type"/>
</dbReference>
<organism evidence="2 3">
    <name type="scientific">Actinoplanes campanulatus</name>
    <dbReference type="NCBI Taxonomy" id="113559"/>
    <lineage>
        <taxon>Bacteria</taxon>
        <taxon>Bacillati</taxon>
        <taxon>Actinomycetota</taxon>
        <taxon>Actinomycetes</taxon>
        <taxon>Micromonosporales</taxon>
        <taxon>Micromonosporaceae</taxon>
        <taxon>Actinoplanes</taxon>
    </lineage>
</organism>
<dbReference type="SUPFAM" id="SSF63380">
    <property type="entry name" value="Riboflavin synthase domain-like"/>
    <property type="match status" value="1"/>
</dbReference>
<dbReference type="RefSeq" id="WP_229794568.1">
    <property type="nucleotide sequence ID" value="NZ_BMPW01000004.1"/>
</dbReference>
<dbReference type="PROSITE" id="PS51384">
    <property type="entry name" value="FAD_FR"/>
    <property type="match status" value="1"/>
</dbReference>
<dbReference type="InterPro" id="IPR039374">
    <property type="entry name" value="SIP_fam"/>
</dbReference>
<dbReference type="AlphaFoldDB" id="A0A7W5AG64"/>
<evidence type="ECO:0000259" key="1">
    <source>
        <dbReference type="PROSITE" id="PS51384"/>
    </source>
</evidence>
<dbReference type="InterPro" id="IPR039261">
    <property type="entry name" value="FNR_nucleotide-bd"/>
</dbReference>
<dbReference type="CDD" id="cd06193">
    <property type="entry name" value="siderophore_interacting"/>
    <property type="match status" value="1"/>
</dbReference>